<protein>
    <submittedName>
        <fullName evidence="8">3D-(3,5/4)-trihydroxycyclohexane-1,2-dione acylhydrolase (Decyclizing)</fullName>
        <ecNumber evidence="8">3.7.1.22</ecNumber>
    </submittedName>
</protein>
<name>A0A5C6Q6N4_9GAMM</name>
<dbReference type="AlphaFoldDB" id="A0A5C6Q6N4"/>
<dbReference type="OrthoDB" id="3194735at2"/>
<dbReference type="GO" id="GO:0009099">
    <property type="term" value="P:L-valine biosynthetic process"/>
    <property type="evidence" value="ECO:0007669"/>
    <property type="project" value="TreeGrafter"/>
</dbReference>
<evidence type="ECO:0000256" key="2">
    <source>
        <dbReference type="ARBA" id="ARBA00023052"/>
    </source>
</evidence>
<reference evidence="8 9" key="1">
    <citation type="submission" date="2019-07" db="EMBL/GenBank/DDBJ databases">
        <title>Genomes of sea-ice associated Colwellia species.</title>
        <authorList>
            <person name="Bowman J.P."/>
        </authorList>
    </citation>
    <scope>NUCLEOTIDE SEQUENCE [LARGE SCALE GENOMIC DNA]</scope>
    <source>
        <strain evidence="8 9">ACAM 459</strain>
    </source>
</reference>
<evidence type="ECO:0000313" key="9">
    <source>
        <dbReference type="Proteomes" id="UP000321822"/>
    </source>
</evidence>
<dbReference type="InterPro" id="IPR029035">
    <property type="entry name" value="DHS-like_NAD/FAD-binding_dom"/>
</dbReference>
<dbReference type="GO" id="GO:0102481">
    <property type="term" value="F:3D-(3,5/4)-trihydroxycyclohexane-1,2-dione hydrolase activity"/>
    <property type="evidence" value="ECO:0007669"/>
    <property type="project" value="UniProtKB-EC"/>
</dbReference>
<dbReference type="Gene3D" id="3.40.50.1220">
    <property type="entry name" value="TPP-binding domain"/>
    <property type="match status" value="1"/>
</dbReference>
<dbReference type="GO" id="GO:0019310">
    <property type="term" value="P:inositol catabolic process"/>
    <property type="evidence" value="ECO:0007669"/>
    <property type="project" value="InterPro"/>
</dbReference>
<evidence type="ECO:0000259" key="5">
    <source>
        <dbReference type="Pfam" id="PF00205"/>
    </source>
</evidence>
<dbReference type="GO" id="GO:0000287">
    <property type="term" value="F:magnesium ion binding"/>
    <property type="evidence" value="ECO:0007669"/>
    <property type="project" value="InterPro"/>
</dbReference>
<dbReference type="RefSeq" id="WP_146791319.1">
    <property type="nucleotide sequence ID" value="NZ_VOLT01000014.1"/>
</dbReference>
<evidence type="ECO:0000256" key="4">
    <source>
        <dbReference type="SAM" id="MobiDB-lite"/>
    </source>
</evidence>
<dbReference type="NCBIfam" id="TIGR04377">
    <property type="entry name" value="myo_inos_iolD"/>
    <property type="match status" value="1"/>
</dbReference>
<proteinExistence type="inferred from homology"/>
<organism evidence="8 9">
    <name type="scientific">Colwellia demingiae</name>
    <dbReference type="NCBI Taxonomy" id="89401"/>
    <lineage>
        <taxon>Bacteria</taxon>
        <taxon>Pseudomonadati</taxon>
        <taxon>Pseudomonadota</taxon>
        <taxon>Gammaproteobacteria</taxon>
        <taxon>Alteromonadales</taxon>
        <taxon>Colwelliaceae</taxon>
        <taxon>Colwellia</taxon>
    </lineage>
</organism>
<dbReference type="EC" id="3.7.1.22" evidence="8"/>
<dbReference type="GO" id="GO:0003984">
    <property type="term" value="F:acetolactate synthase activity"/>
    <property type="evidence" value="ECO:0007669"/>
    <property type="project" value="TreeGrafter"/>
</dbReference>
<dbReference type="GO" id="GO:0005948">
    <property type="term" value="C:acetolactate synthase complex"/>
    <property type="evidence" value="ECO:0007669"/>
    <property type="project" value="TreeGrafter"/>
</dbReference>
<feature type="domain" description="Thiamine pyrophosphate enzyme TPP-binding" evidence="6">
    <location>
        <begin position="420"/>
        <end position="571"/>
    </location>
</feature>
<dbReference type="Pfam" id="PF00205">
    <property type="entry name" value="TPP_enzyme_M"/>
    <property type="match status" value="1"/>
</dbReference>
<dbReference type="SUPFAM" id="SSF52518">
    <property type="entry name" value="Thiamin diphosphate-binding fold (THDP-binding)"/>
    <property type="match status" value="2"/>
</dbReference>
<feature type="region of interest" description="Disordered" evidence="4">
    <location>
        <begin position="597"/>
        <end position="616"/>
    </location>
</feature>
<dbReference type="InterPro" id="IPR030817">
    <property type="entry name" value="Myo_inos_IolD"/>
</dbReference>
<dbReference type="GO" id="GO:0050660">
    <property type="term" value="F:flavin adenine dinucleotide binding"/>
    <property type="evidence" value="ECO:0007669"/>
    <property type="project" value="TreeGrafter"/>
</dbReference>
<dbReference type="Pfam" id="PF02776">
    <property type="entry name" value="TPP_enzyme_N"/>
    <property type="match status" value="1"/>
</dbReference>
<dbReference type="Gene3D" id="3.40.50.970">
    <property type="match status" value="2"/>
</dbReference>
<dbReference type="InterPro" id="IPR012001">
    <property type="entry name" value="Thiamin_PyroP_enz_TPP-bd_dom"/>
</dbReference>
<dbReference type="Pfam" id="PF02775">
    <property type="entry name" value="TPP_enzyme_C"/>
    <property type="match status" value="1"/>
</dbReference>
<dbReference type="InterPro" id="IPR045229">
    <property type="entry name" value="TPP_enz"/>
</dbReference>
<dbReference type="CDD" id="cd07035">
    <property type="entry name" value="TPP_PYR_POX_like"/>
    <property type="match status" value="1"/>
</dbReference>
<keyword evidence="9" id="KW-1185">Reference proteome</keyword>
<dbReference type="GO" id="GO:0030976">
    <property type="term" value="F:thiamine pyrophosphate binding"/>
    <property type="evidence" value="ECO:0007669"/>
    <property type="project" value="InterPro"/>
</dbReference>
<dbReference type="Proteomes" id="UP000321822">
    <property type="component" value="Unassembled WGS sequence"/>
</dbReference>
<keyword evidence="2 3" id="KW-0786">Thiamine pyrophosphate</keyword>
<dbReference type="GO" id="GO:0009097">
    <property type="term" value="P:isoleucine biosynthetic process"/>
    <property type="evidence" value="ECO:0007669"/>
    <property type="project" value="TreeGrafter"/>
</dbReference>
<feature type="domain" description="Thiamine pyrophosphate enzyme central" evidence="5">
    <location>
        <begin position="219"/>
        <end position="352"/>
    </location>
</feature>
<dbReference type="InterPro" id="IPR011766">
    <property type="entry name" value="TPP_enzyme_TPP-bd"/>
</dbReference>
<keyword evidence="8" id="KW-0378">Hydrolase</keyword>
<evidence type="ECO:0000256" key="1">
    <source>
        <dbReference type="ARBA" id="ARBA00007812"/>
    </source>
</evidence>
<comment type="similarity">
    <text evidence="1 3">Belongs to the TPP enzyme family.</text>
</comment>
<dbReference type="InterPro" id="IPR029061">
    <property type="entry name" value="THDP-binding"/>
</dbReference>
<dbReference type="SUPFAM" id="SSF52467">
    <property type="entry name" value="DHS-like NAD/FAD-binding domain"/>
    <property type="match status" value="1"/>
</dbReference>
<accession>A0A5C6Q6N4</accession>
<comment type="caution">
    <text evidence="8">The sequence shown here is derived from an EMBL/GenBank/DDBJ whole genome shotgun (WGS) entry which is preliminary data.</text>
</comment>
<gene>
    <name evidence="8" type="primary">iolD</name>
    <name evidence="8" type="ORF">ESZ36_20485</name>
</gene>
<evidence type="ECO:0000259" key="6">
    <source>
        <dbReference type="Pfam" id="PF02775"/>
    </source>
</evidence>
<evidence type="ECO:0000313" key="8">
    <source>
        <dbReference type="EMBL" id="TWX64350.1"/>
    </source>
</evidence>
<feature type="domain" description="Thiamine pyrophosphate enzyme N-terminal TPP-binding" evidence="7">
    <location>
        <begin position="34"/>
        <end position="130"/>
    </location>
</feature>
<feature type="compositionally biased region" description="Basic and acidic residues" evidence="4">
    <location>
        <begin position="597"/>
        <end position="610"/>
    </location>
</feature>
<sequence>MKTIKLTMAQALVKYLMAQKTIVDGQKVPLIPGVYGIFGHGNVSCLSEALVEVREKFPTWRGQNEQSMALAGVAYAKAVRRKQVMAVTTSIGPGATNVITAAGVAHANRLPLLIICGDTFVNRRPDPVLQQVEHFHSPSTSVNDSFKPVSRYWDRIYSPEQIISTLPQAIATMLDPADCGPAFIGIPQDIQAIAFDYPESFFAEVVHEVPRPRADANQLERAIEAIKNAERPLIISGGGVLYSEAADELRNLAERRRIPVCETIAGRSSLTHYDPVNIGPLGILGSTSANEMAAKADVVIAIGTRLQDFTTGSWTVFSHDCQIVSINAARFDAVKHKAISVVGDALVIIQELDQELSDWRAAESWFQKGQQEYKQWNELLESRTAKDGKELPRYAQVIGAINRNCAPSDRVISAAGGLPGELTKNWKTKNPGTFDCEFGFSCMGYEIAGGWGAAKLTKDKPGVDTIVFVGDGSYMMMNSDIYSSVLDGNKMIVIVCDNGGYGIINRLQNHTGGASYNNLLKDCNVEQVFSVDFIQNAKSMGALGEKVKSIDELEEAFLRAKAADRTYVIQIDTDPFDWTPGDAWWDVAVPEVSNREEVRQARSDHDEQSARQRIGV</sequence>
<evidence type="ECO:0000256" key="3">
    <source>
        <dbReference type="RuleBase" id="RU362132"/>
    </source>
</evidence>
<evidence type="ECO:0000259" key="7">
    <source>
        <dbReference type="Pfam" id="PF02776"/>
    </source>
</evidence>
<dbReference type="PANTHER" id="PTHR18968:SF9">
    <property type="entry name" value="3D-(3,5_4)-TRIHYDROXYCYCLOHEXANE-1,2-DIONE HYDROLASE"/>
    <property type="match status" value="1"/>
</dbReference>
<dbReference type="InterPro" id="IPR012000">
    <property type="entry name" value="Thiamin_PyroP_enz_cen_dom"/>
</dbReference>
<dbReference type="EMBL" id="VOLT01000014">
    <property type="protein sequence ID" value="TWX64350.1"/>
    <property type="molecule type" value="Genomic_DNA"/>
</dbReference>
<dbReference type="PANTHER" id="PTHR18968">
    <property type="entry name" value="THIAMINE PYROPHOSPHATE ENZYMES"/>
    <property type="match status" value="1"/>
</dbReference>